<comment type="similarity">
    <text evidence="1">Belongs to the ABC transporter superfamily.</text>
</comment>
<gene>
    <name evidence="7" type="ORF">IDM48_00005</name>
</gene>
<evidence type="ECO:0000256" key="2">
    <source>
        <dbReference type="ARBA" id="ARBA00022448"/>
    </source>
</evidence>
<dbReference type="InterPro" id="IPR027417">
    <property type="entry name" value="P-loop_NTPase"/>
</dbReference>
<dbReference type="RefSeq" id="WP_145176010.1">
    <property type="nucleotide sequence ID" value="NZ_CP061538.1"/>
</dbReference>
<dbReference type="PANTHER" id="PTHR43335:SF4">
    <property type="entry name" value="ABC TRANSPORTER, ATP-BINDING PROTEIN"/>
    <property type="match status" value="1"/>
</dbReference>
<dbReference type="AlphaFoldDB" id="A0A7H2BJP7"/>
<dbReference type="CDD" id="cd03268">
    <property type="entry name" value="ABC_BcrA_bacitracin_resist"/>
    <property type="match status" value="1"/>
</dbReference>
<dbReference type="Pfam" id="PF00005">
    <property type="entry name" value="ABC_tran"/>
    <property type="match status" value="1"/>
</dbReference>
<organism evidence="7 8">
    <name type="scientific">Rothia amarae</name>
    <dbReference type="NCBI Taxonomy" id="169480"/>
    <lineage>
        <taxon>Bacteria</taxon>
        <taxon>Bacillati</taxon>
        <taxon>Actinomycetota</taxon>
        <taxon>Actinomycetes</taxon>
        <taxon>Micrococcales</taxon>
        <taxon>Micrococcaceae</taxon>
        <taxon>Rothia</taxon>
    </lineage>
</organism>
<keyword evidence="4 7" id="KW-0067">ATP-binding</keyword>
<dbReference type="InterPro" id="IPR003593">
    <property type="entry name" value="AAA+_ATPase"/>
</dbReference>
<evidence type="ECO:0000313" key="8">
    <source>
        <dbReference type="Proteomes" id="UP000516421"/>
    </source>
</evidence>
<evidence type="ECO:0000259" key="6">
    <source>
        <dbReference type="PROSITE" id="PS50893"/>
    </source>
</evidence>
<reference evidence="7 8" key="1">
    <citation type="submission" date="2020-09" db="EMBL/GenBank/DDBJ databases">
        <title>Investigation of environmental microbe.</title>
        <authorList>
            <person name="Ou Y."/>
            <person name="Kang Q."/>
        </authorList>
    </citation>
    <scope>NUCLEOTIDE SEQUENCE [LARGE SCALE GENOMIC DNA]</scope>
    <source>
        <strain evidence="7 8">KJZ-9</strain>
    </source>
</reference>
<keyword evidence="3" id="KW-0547">Nucleotide-binding</keyword>
<dbReference type="PANTHER" id="PTHR43335">
    <property type="entry name" value="ABC TRANSPORTER, ATP-BINDING PROTEIN"/>
    <property type="match status" value="1"/>
</dbReference>
<dbReference type="Gene3D" id="3.40.50.300">
    <property type="entry name" value="P-loop containing nucleotide triphosphate hydrolases"/>
    <property type="match status" value="1"/>
</dbReference>
<feature type="compositionally biased region" description="Polar residues" evidence="5">
    <location>
        <begin position="297"/>
        <end position="310"/>
    </location>
</feature>
<dbReference type="InterPro" id="IPR003439">
    <property type="entry name" value="ABC_transporter-like_ATP-bd"/>
</dbReference>
<dbReference type="SMART" id="SM00382">
    <property type="entry name" value="AAA"/>
    <property type="match status" value="1"/>
</dbReference>
<protein>
    <submittedName>
        <fullName evidence="7">ABC transporter ATP-binding protein</fullName>
    </submittedName>
</protein>
<keyword evidence="8" id="KW-1185">Reference proteome</keyword>
<proteinExistence type="inferred from homology"/>
<feature type="compositionally biased region" description="Polar residues" evidence="5">
    <location>
        <begin position="322"/>
        <end position="358"/>
    </location>
</feature>
<sequence length="358" mass="38303">MLEIRNLTKKYGAKTAVDNISFTVPNGKVTGFLGPNGAGKSTTMRMIVGLEKPTSGQALVDGEKYASKSSPLSSVGVLLDAKAMHPGRSGLNHLRSLALTHGIPKSRVDEVIDMTGLSAVAKKKVRGFSLGMGQRMGIAAALLGDPQNVILDEPVNGLDPEGVIWVRNLARYLASEGKTVLISSHLMSEMAQTADDLVVIGRGRVLANSSIQDFLSLAANDRILVRTDHREQLDRLLQERGTSVSPIETDGLMVQGLDARSLARLAAESNVLLHEITPQIASLEDVYMNMTRDEVEYNSSDLPENHQTGAGVSPVAPGATMYESNGINQSNTTQESTPWADQQGSRAVSGTTSQQEEN</sequence>
<keyword evidence="2" id="KW-0813">Transport</keyword>
<evidence type="ECO:0000313" key="7">
    <source>
        <dbReference type="EMBL" id="QNV39893.1"/>
    </source>
</evidence>
<dbReference type="PROSITE" id="PS50893">
    <property type="entry name" value="ABC_TRANSPORTER_2"/>
    <property type="match status" value="1"/>
</dbReference>
<dbReference type="GO" id="GO:0005524">
    <property type="term" value="F:ATP binding"/>
    <property type="evidence" value="ECO:0007669"/>
    <property type="project" value="UniProtKB-KW"/>
</dbReference>
<feature type="region of interest" description="Disordered" evidence="5">
    <location>
        <begin position="297"/>
        <end position="358"/>
    </location>
</feature>
<evidence type="ECO:0000256" key="3">
    <source>
        <dbReference type="ARBA" id="ARBA00022741"/>
    </source>
</evidence>
<dbReference type="KEGG" id="rama:IDM48_00005"/>
<dbReference type="GO" id="GO:0016887">
    <property type="term" value="F:ATP hydrolysis activity"/>
    <property type="evidence" value="ECO:0007669"/>
    <property type="project" value="InterPro"/>
</dbReference>
<evidence type="ECO:0000256" key="1">
    <source>
        <dbReference type="ARBA" id="ARBA00005417"/>
    </source>
</evidence>
<accession>A0A7H2BJP7</accession>
<name>A0A7H2BJP7_9MICC</name>
<dbReference type="SUPFAM" id="SSF52540">
    <property type="entry name" value="P-loop containing nucleoside triphosphate hydrolases"/>
    <property type="match status" value="1"/>
</dbReference>
<dbReference type="EMBL" id="CP061538">
    <property type="protein sequence ID" value="QNV39893.1"/>
    <property type="molecule type" value="Genomic_DNA"/>
</dbReference>
<evidence type="ECO:0000256" key="5">
    <source>
        <dbReference type="SAM" id="MobiDB-lite"/>
    </source>
</evidence>
<evidence type="ECO:0000256" key="4">
    <source>
        <dbReference type="ARBA" id="ARBA00022840"/>
    </source>
</evidence>
<feature type="domain" description="ABC transporter" evidence="6">
    <location>
        <begin position="2"/>
        <end position="227"/>
    </location>
</feature>
<dbReference type="Proteomes" id="UP000516421">
    <property type="component" value="Chromosome"/>
</dbReference>